<evidence type="ECO:0000313" key="2">
    <source>
        <dbReference type="EMBL" id="KKM24241.1"/>
    </source>
</evidence>
<proteinExistence type="predicted"/>
<dbReference type="AlphaFoldDB" id="A0A0F9I9G1"/>
<reference evidence="2" key="1">
    <citation type="journal article" date="2015" name="Nature">
        <title>Complex archaea that bridge the gap between prokaryotes and eukaryotes.</title>
        <authorList>
            <person name="Spang A."/>
            <person name="Saw J.H."/>
            <person name="Jorgensen S.L."/>
            <person name="Zaremba-Niedzwiedzka K."/>
            <person name="Martijn J."/>
            <person name="Lind A.E."/>
            <person name="van Eijk R."/>
            <person name="Schleper C."/>
            <person name="Guy L."/>
            <person name="Ettema T.J."/>
        </authorList>
    </citation>
    <scope>NUCLEOTIDE SEQUENCE</scope>
</reference>
<organism evidence="2">
    <name type="scientific">marine sediment metagenome</name>
    <dbReference type="NCBI Taxonomy" id="412755"/>
    <lineage>
        <taxon>unclassified sequences</taxon>
        <taxon>metagenomes</taxon>
        <taxon>ecological metagenomes</taxon>
    </lineage>
</organism>
<evidence type="ECO:0008006" key="3">
    <source>
        <dbReference type="Google" id="ProtNLM"/>
    </source>
</evidence>
<comment type="caution">
    <text evidence="2">The sequence shown here is derived from an EMBL/GenBank/DDBJ whole genome shotgun (WGS) entry which is preliminary data.</text>
</comment>
<evidence type="ECO:0000256" key="1">
    <source>
        <dbReference type="SAM" id="MobiDB-lite"/>
    </source>
</evidence>
<feature type="compositionally biased region" description="Basic and acidic residues" evidence="1">
    <location>
        <begin position="57"/>
        <end position="66"/>
    </location>
</feature>
<sequence length="66" mass="7310">MAERTQSKAAGDALDQLISFAIGDEDYGVDIQTVEQAVVERPEQERGEPAFGGTGYKKSEHRNILW</sequence>
<feature type="region of interest" description="Disordered" evidence="1">
    <location>
        <begin position="41"/>
        <end position="66"/>
    </location>
</feature>
<protein>
    <recommendedName>
        <fullName evidence="3">CheW-like domain-containing protein</fullName>
    </recommendedName>
</protein>
<name>A0A0F9I9G1_9ZZZZ</name>
<accession>A0A0F9I9G1</accession>
<gene>
    <name evidence="2" type="ORF">LCGC14_1607090</name>
</gene>
<dbReference type="EMBL" id="LAZR01012963">
    <property type="protein sequence ID" value="KKM24241.1"/>
    <property type="molecule type" value="Genomic_DNA"/>
</dbReference>